<dbReference type="Proteomes" id="UP001186944">
    <property type="component" value="Unassembled WGS sequence"/>
</dbReference>
<evidence type="ECO:0000313" key="15">
    <source>
        <dbReference type="EMBL" id="KAK3102553.1"/>
    </source>
</evidence>
<evidence type="ECO:0000256" key="11">
    <source>
        <dbReference type="ARBA" id="ARBA00023136"/>
    </source>
</evidence>
<protein>
    <recommendedName>
        <fullName evidence="14">VWFA domain-containing protein</fullName>
    </recommendedName>
</protein>
<dbReference type="PANTHER" id="PTHR10166:SF37">
    <property type="entry name" value="STOLID, ISOFORM H"/>
    <property type="match status" value="1"/>
</dbReference>
<evidence type="ECO:0000256" key="6">
    <source>
        <dbReference type="ARBA" id="ARBA00022729"/>
    </source>
</evidence>
<evidence type="ECO:0000256" key="5">
    <source>
        <dbReference type="ARBA" id="ARBA00022692"/>
    </source>
</evidence>
<dbReference type="SUPFAM" id="SSF53300">
    <property type="entry name" value="vWA-like"/>
    <property type="match status" value="1"/>
</dbReference>
<dbReference type="GO" id="GO:0005891">
    <property type="term" value="C:voltage-gated calcium channel complex"/>
    <property type="evidence" value="ECO:0007669"/>
    <property type="project" value="TreeGrafter"/>
</dbReference>
<accession>A0AA88YD60</accession>
<dbReference type="Gene3D" id="3.40.50.410">
    <property type="entry name" value="von Willebrand factor, type A domain"/>
    <property type="match status" value="1"/>
</dbReference>
<comment type="caution">
    <text evidence="15">The sequence shown here is derived from an EMBL/GenBank/DDBJ whole genome shotgun (WGS) entry which is preliminary data.</text>
</comment>
<keyword evidence="3" id="KW-0109">Calcium transport</keyword>
<dbReference type="Pfam" id="PF08399">
    <property type="entry name" value="VWA_N"/>
    <property type="match status" value="1"/>
</dbReference>
<dbReference type="SMART" id="SM00327">
    <property type="entry name" value="VWA"/>
    <property type="match status" value="1"/>
</dbReference>
<keyword evidence="12" id="KW-0325">Glycoprotein</keyword>
<evidence type="ECO:0000256" key="9">
    <source>
        <dbReference type="ARBA" id="ARBA00022989"/>
    </source>
</evidence>
<keyword evidence="7" id="KW-0106">Calcium</keyword>
<keyword evidence="16" id="KW-1185">Reference proteome</keyword>
<dbReference type="GO" id="GO:0005245">
    <property type="term" value="F:voltage-gated calcium channel activity"/>
    <property type="evidence" value="ECO:0007669"/>
    <property type="project" value="TreeGrafter"/>
</dbReference>
<keyword evidence="4" id="KW-0107">Calcium channel</keyword>
<reference evidence="15" key="1">
    <citation type="submission" date="2019-08" db="EMBL/GenBank/DDBJ databases">
        <title>The improved chromosome-level genome for the pearl oyster Pinctada fucata martensii using PacBio sequencing and Hi-C.</title>
        <authorList>
            <person name="Zheng Z."/>
        </authorList>
    </citation>
    <scope>NUCLEOTIDE SEQUENCE</scope>
    <source>
        <strain evidence="15">ZZ-2019</strain>
        <tissue evidence="15">Adductor muscle</tissue>
    </source>
</reference>
<evidence type="ECO:0000256" key="13">
    <source>
        <dbReference type="ARBA" id="ARBA00023303"/>
    </source>
</evidence>
<dbReference type="AlphaFoldDB" id="A0AA88YD60"/>
<evidence type="ECO:0000256" key="4">
    <source>
        <dbReference type="ARBA" id="ARBA00022673"/>
    </source>
</evidence>
<keyword evidence="9" id="KW-1133">Transmembrane helix</keyword>
<evidence type="ECO:0000256" key="1">
    <source>
        <dbReference type="ARBA" id="ARBA00004479"/>
    </source>
</evidence>
<evidence type="ECO:0000256" key="2">
    <source>
        <dbReference type="ARBA" id="ARBA00022448"/>
    </source>
</evidence>
<evidence type="ECO:0000313" key="16">
    <source>
        <dbReference type="Proteomes" id="UP001186944"/>
    </source>
</evidence>
<keyword evidence="5" id="KW-0812">Transmembrane</keyword>
<proteinExistence type="predicted"/>
<gene>
    <name evidence="15" type="ORF">FSP39_012156</name>
</gene>
<evidence type="ECO:0000256" key="3">
    <source>
        <dbReference type="ARBA" id="ARBA00022568"/>
    </source>
</evidence>
<name>A0AA88YD60_PINIB</name>
<keyword evidence="13" id="KW-0407">Ion channel</keyword>
<evidence type="ECO:0000256" key="7">
    <source>
        <dbReference type="ARBA" id="ARBA00022837"/>
    </source>
</evidence>
<dbReference type="PROSITE" id="PS50234">
    <property type="entry name" value="VWFA"/>
    <property type="match status" value="1"/>
</dbReference>
<dbReference type="InterPro" id="IPR036465">
    <property type="entry name" value="vWFA_dom_sf"/>
</dbReference>
<dbReference type="InterPro" id="IPR051173">
    <property type="entry name" value="Ca_channel_alpha-2/delta"/>
</dbReference>
<feature type="domain" description="VWFA" evidence="14">
    <location>
        <begin position="123"/>
        <end position="305"/>
    </location>
</feature>
<keyword evidence="11" id="KW-0472">Membrane</keyword>
<evidence type="ECO:0000259" key="14">
    <source>
        <dbReference type="PROSITE" id="PS50234"/>
    </source>
</evidence>
<keyword evidence="2" id="KW-0813">Transport</keyword>
<evidence type="ECO:0000256" key="12">
    <source>
        <dbReference type="ARBA" id="ARBA00023180"/>
    </source>
</evidence>
<dbReference type="Gene3D" id="3.30.450.20">
    <property type="entry name" value="PAS domain"/>
    <property type="match status" value="1"/>
</dbReference>
<dbReference type="InterPro" id="IPR013608">
    <property type="entry name" value="VWA_N"/>
</dbReference>
<comment type="subcellular location">
    <subcellularLocation>
        <location evidence="1">Membrane</location>
        <topology evidence="1">Single-pass type I membrane protein</topology>
    </subcellularLocation>
</comment>
<dbReference type="InterPro" id="IPR002035">
    <property type="entry name" value="VWF_A"/>
</dbReference>
<dbReference type="PANTHER" id="PTHR10166">
    <property type="entry name" value="VOLTAGE-DEPENDENT CALCIUM CHANNEL SUBUNIT ALPHA-2/DELTA-RELATED"/>
    <property type="match status" value="1"/>
</dbReference>
<keyword evidence="6" id="KW-0732">Signal</keyword>
<keyword evidence="8" id="KW-0851">Voltage-gated channel</keyword>
<evidence type="ECO:0000256" key="10">
    <source>
        <dbReference type="ARBA" id="ARBA00023065"/>
    </source>
</evidence>
<sequence length="944" mass="109270">MNINVSEAKTSTRFRVMHLDTDVRFNDVPVNTSMSTIHVPTNVFDKAPVIQNGVKWSAVLDSQFVDNERKYKDLTWQYFCSSDGFLRIYPGMKWPRDNRNGNIDMYDCRVRNWYIQASTSPKNILILIDTSGSMKGLRMKIARKTIEKILDTLSDDDHFNIITYTDEPSYVEECFNGTMWPSNSENKKAMFSHFDDMEVKNVANLSKALTVAFDLFDKERRQKRKLCNKAIMLINDGVPETYDHLFNERNWKHNKTVRVFSFLIGREVQDNSYANWMACANKGYYVHISTIADVQESIQHYMRVLSRPMVISRADHTIWTPLYADYTTEVSSQLTGGLQYVTSVARPVYDRRNETFTRGHLLGVMGSDVPINHLMNLVPKDMLGSRSFAFLTTRHGYVVSHPQLRPTYIKTEKTDNQFDPYNKTIQETVLRTGYNNYDITEMMYTDDKKKLQQFRRELLRGFGKVENIKLKVPFENEKRIAVDSYNLYFKKIKGTGFSLGIAVPSRGIKYPIRRNANRHKSGKQSSVQVCPGNLTKKKNLQQAWCQVAASLPEIYGEDFLYVPVKERNEKLYNFFRKCPPSTSNPTTLLPTDLSWIWKLTDGNKPNDRGWWHTQANLMETGSREVLDPRRSKQPYDETFEKHGIQNLFCGTRSGVTAFMETGIDDSSEVRAVLRRNKAGMGRGKALSDMNMTSVTATMPITNKVRGNTAVVGLNMQYNTFREKIDKFMNDEFCDPRAPNSRCFSCHNSSIISCYLLDLNGYIIYNNVDPERVGVFMSGDERDGDLMSMLVFKKIFYRILFENTVYGMTAPQQVLQRNPDQICQTAHSYELKEQYFYKYHVTHEFGIYCDVEVEEKPCHKETWLYHANVSYLRRHNPIMDSIVGCEFQKGDTVYFGNRSYYVQFLENTNLIFLAAAADCNCSMTLEFNEILKPNITGREITYILS</sequence>
<dbReference type="EMBL" id="VSWD01000005">
    <property type="protein sequence ID" value="KAK3102553.1"/>
    <property type="molecule type" value="Genomic_DNA"/>
</dbReference>
<keyword evidence="10" id="KW-0406">Ion transport</keyword>
<dbReference type="Pfam" id="PF00092">
    <property type="entry name" value="VWA"/>
    <property type="match status" value="1"/>
</dbReference>
<organism evidence="15 16">
    <name type="scientific">Pinctada imbricata</name>
    <name type="common">Atlantic pearl-oyster</name>
    <name type="synonym">Pinctada martensii</name>
    <dbReference type="NCBI Taxonomy" id="66713"/>
    <lineage>
        <taxon>Eukaryota</taxon>
        <taxon>Metazoa</taxon>
        <taxon>Spiralia</taxon>
        <taxon>Lophotrochozoa</taxon>
        <taxon>Mollusca</taxon>
        <taxon>Bivalvia</taxon>
        <taxon>Autobranchia</taxon>
        <taxon>Pteriomorphia</taxon>
        <taxon>Pterioida</taxon>
        <taxon>Pterioidea</taxon>
        <taxon>Pteriidae</taxon>
        <taxon>Pinctada</taxon>
    </lineage>
</organism>
<evidence type="ECO:0000256" key="8">
    <source>
        <dbReference type="ARBA" id="ARBA00022882"/>
    </source>
</evidence>
<dbReference type="FunFam" id="3.40.50.410:FF:000007">
    <property type="entry name" value="Calcium voltage-gated channel auxiliary subunit alpha2delta 3"/>
    <property type="match status" value="1"/>
</dbReference>